<evidence type="ECO:0000256" key="3">
    <source>
        <dbReference type="ARBA" id="ARBA00022801"/>
    </source>
</evidence>
<dbReference type="Proteomes" id="UP000283895">
    <property type="component" value="Unassembled WGS sequence"/>
</dbReference>
<evidence type="ECO:0000313" key="6">
    <source>
        <dbReference type="Proteomes" id="UP000283895"/>
    </source>
</evidence>
<dbReference type="PANTHER" id="PTHR21661">
    <property type="entry name" value="EPOXIDE HYDROLASE 1-RELATED"/>
    <property type="match status" value="1"/>
</dbReference>
<keyword evidence="3" id="KW-0378">Hydrolase</keyword>
<dbReference type="Pfam" id="PF06441">
    <property type="entry name" value="EHN"/>
    <property type="match status" value="1"/>
</dbReference>
<dbReference type="GO" id="GO:0097176">
    <property type="term" value="P:epoxide metabolic process"/>
    <property type="evidence" value="ECO:0007669"/>
    <property type="project" value="TreeGrafter"/>
</dbReference>
<accession>A0A423WQJ5</accession>
<dbReference type="STRING" id="356882.A0A423WQJ5"/>
<dbReference type="InterPro" id="IPR029058">
    <property type="entry name" value="AB_hydrolase_fold"/>
</dbReference>
<dbReference type="Gene3D" id="3.40.50.1820">
    <property type="entry name" value="alpha/beta hydrolase"/>
    <property type="match status" value="1"/>
</dbReference>
<feature type="domain" description="Epoxide hydrolase N-terminal" evidence="4">
    <location>
        <begin position="4"/>
        <end position="115"/>
    </location>
</feature>
<gene>
    <name evidence="5" type="ORF">VMCG_05211</name>
</gene>
<reference evidence="5 6" key="1">
    <citation type="submission" date="2015-09" db="EMBL/GenBank/DDBJ databases">
        <title>Host preference determinants of Valsa canker pathogens revealed by comparative genomics.</title>
        <authorList>
            <person name="Yin Z."/>
            <person name="Huang L."/>
        </authorList>
    </citation>
    <scope>NUCLEOTIDE SEQUENCE [LARGE SCALE GENOMIC DNA]</scope>
    <source>
        <strain evidence="5 6">03-1</strain>
    </source>
</reference>
<dbReference type="PANTHER" id="PTHR21661:SF35">
    <property type="entry name" value="EPOXIDE HYDROLASE"/>
    <property type="match status" value="1"/>
</dbReference>
<keyword evidence="6" id="KW-1185">Reference proteome</keyword>
<proteinExistence type="inferred from homology"/>
<comment type="caution">
    <text evidence="5">The sequence shown here is derived from an EMBL/GenBank/DDBJ whole genome shotgun (WGS) entry which is preliminary data.</text>
</comment>
<sequence>MADIRNYKISVPSAAIDQLHHKLALSKFPDDTGTDGDDWGRGTPIANVKRIAKYWREEFNWASFEDRLNELPHYETTMSLEGFDPFELHFIHRKSANPDAIPLLFVHGWPGSFLEATKILPLLTAKQEDGPEFHLVVPSLPNFGFSSRISKTGFGLRQYTDTCHKLMVKLGYEKYAAQGGDWGMYITTSIGNLYPESMLALHLNFILAMPPPLTKSPLGFVRFLITHMLNLYTPQEQSGLKASQDYQIDGNSYLHLMRTRPNTIGAMLADSPVGLLAWIYEKLITWTDDYPWTDQEICEWVSLYWFSRAGPAASVTICHEMFQGDWQADTGRGIPSAKLGFSYFPKEVAATPRMWNRRLGDVVFEKEHEKGGHFPAWDQPEALVEDLRTMFNPEGPAYRALHQG</sequence>
<evidence type="ECO:0000256" key="1">
    <source>
        <dbReference type="ARBA" id="ARBA00010088"/>
    </source>
</evidence>
<dbReference type="InterPro" id="IPR016292">
    <property type="entry name" value="Epoxide_hydrolase"/>
</dbReference>
<dbReference type="GO" id="GO:0004301">
    <property type="term" value="F:epoxide hydrolase activity"/>
    <property type="evidence" value="ECO:0007669"/>
    <property type="project" value="TreeGrafter"/>
</dbReference>
<dbReference type="OrthoDB" id="7130006at2759"/>
<organism evidence="5 6">
    <name type="scientific">Cytospora schulzeri</name>
    <dbReference type="NCBI Taxonomy" id="448051"/>
    <lineage>
        <taxon>Eukaryota</taxon>
        <taxon>Fungi</taxon>
        <taxon>Dikarya</taxon>
        <taxon>Ascomycota</taxon>
        <taxon>Pezizomycotina</taxon>
        <taxon>Sordariomycetes</taxon>
        <taxon>Sordariomycetidae</taxon>
        <taxon>Diaporthales</taxon>
        <taxon>Cytosporaceae</taxon>
        <taxon>Cytospora</taxon>
    </lineage>
</organism>
<dbReference type="AlphaFoldDB" id="A0A423WQJ5"/>
<name>A0A423WQJ5_9PEZI</name>
<dbReference type="PIRSF" id="PIRSF001112">
    <property type="entry name" value="Epoxide_hydrolase"/>
    <property type="match status" value="1"/>
</dbReference>
<evidence type="ECO:0000256" key="2">
    <source>
        <dbReference type="ARBA" id="ARBA00022797"/>
    </source>
</evidence>
<evidence type="ECO:0000259" key="4">
    <source>
        <dbReference type="Pfam" id="PF06441"/>
    </source>
</evidence>
<protein>
    <recommendedName>
        <fullName evidence="4">Epoxide hydrolase N-terminal domain-containing protein</fullName>
    </recommendedName>
</protein>
<dbReference type="PRINTS" id="PR00412">
    <property type="entry name" value="EPOXHYDRLASE"/>
</dbReference>
<dbReference type="InterPro" id="IPR010497">
    <property type="entry name" value="Epoxide_hydro_N"/>
</dbReference>
<dbReference type="InterPro" id="IPR000639">
    <property type="entry name" value="Epox_hydrolase-like"/>
</dbReference>
<keyword evidence="2" id="KW-0058">Aromatic hydrocarbons catabolism</keyword>
<evidence type="ECO:0000313" key="5">
    <source>
        <dbReference type="EMBL" id="ROW05703.1"/>
    </source>
</evidence>
<comment type="similarity">
    <text evidence="1">Belongs to the peptidase S33 family.</text>
</comment>
<dbReference type="SUPFAM" id="SSF53474">
    <property type="entry name" value="alpha/beta-Hydrolases"/>
    <property type="match status" value="1"/>
</dbReference>
<dbReference type="EMBL" id="LKEA01000012">
    <property type="protein sequence ID" value="ROW05703.1"/>
    <property type="molecule type" value="Genomic_DNA"/>
</dbReference>